<accession>A0A9K3CY80</accession>
<dbReference type="EMBL" id="BDIP01001987">
    <property type="protein sequence ID" value="GIQ85524.1"/>
    <property type="molecule type" value="Genomic_DNA"/>
</dbReference>
<dbReference type="AlphaFoldDB" id="A0A9K3CY80"/>
<sequence length="177" mass="19506">MTSSAYAQSLSPTISMSQGILSIGSQAVLQRFVDRIPVLMSKYPTLPTKVIEAVTNANPGEISTLVRCGFIRSCPNRRESGNLIGDEWTLASPDIVGTLDTLSSVISKLERVLVRRAVFTTEEVTLPVRSPTAYDRVLDTIGIEEAKKWDFEDMGIDVPWFLAQLVGTGYAYLYRSV</sequence>
<reference evidence="1 2" key="1">
    <citation type="journal article" date="2018" name="PLoS ONE">
        <title>The draft genome of Kipferlia bialata reveals reductive genome evolution in fornicate parasites.</title>
        <authorList>
            <person name="Tanifuji G."/>
            <person name="Takabayashi S."/>
            <person name="Kume K."/>
            <person name="Takagi M."/>
            <person name="Nakayama T."/>
            <person name="Kamikawa R."/>
            <person name="Inagaki Y."/>
            <person name="Hashimoto T."/>
        </authorList>
    </citation>
    <scope>NUCLEOTIDE SEQUENCE [LARGE SCALE GENOMIC DNA]</scope>
    <source>
        <strain evidence="1">NY0173</strain>
    </source>
</reference>
<organism evidence="1 2">
    <name type="scientific">Kipferlia bialata</name>
    <dbReference type="NCBI Taxonomy" id="797122"/>
    <lineage>
        <taxon>Eukaryota</taxon>
        <taxon>Metamonada</taxon>
        <taxon>Carpediemonas-like organisms</taxon>
        <taxon>Kipferlia</taxon>
    </lineage>
</organism>
<proteinExistence type="predicted"/>
<evidence type="ECO:0000313" key="1">
    <source>
        <dbReference type="EMBL" id="GIQ85524.1"/>
    </source>
</evidence>
<name>A0A9K3CY80_9EUKA</name>
<keyword evidence="2" id="KW-1185">Reference proteome</keyword>
<evidence type="ECO:0000313" key="2">
    <source>
        <dbReference type="Proteomes" id="UP000265618"/>
    </source>
</evidence>
<comment type="caution">
    <text evidence="1">The sequence shown here is derived from an EMBL/GenBank/DDBJ whole genome shotgun (WGS) entry which is preliminary data.</text>
</comment>
<dbReference type="Proteomes" id="UP000265618">
    <property type="component" value="Unassembled WGS sequence"/>
</dbReference>
<gene>
    <name evidence="1" type="ORF">KIPB_007203</name>
</gene>
<protein>
    <submittedName>
        <fullName evidence="1">Uncharacterized protein</fullName>
    </submittedName>
</protein>